<protein>
    <submittedName>
        <fullName evidence="4">Protein C19orf12 homolog</fullName>
    </submittedName>
</protein>
<dbReference type="STRING" id="391180.A0A2Y9IF95"/>
<feature type="transmembrane region" description="Helical" evidence="2">
    <location>
        <begin position="59"/>
        <end position="78"/>
    </location>
</feature>
<dbReference type="GeneID" id="111139381"/>
<feature type="transmembrane region" description="Helical" evidence="2">
    <location>
        <begin position="35"/>
        <end position="53"/>
    </location>
</feature>
<feature type="non-terminal residue" evidence="4">
    <location>
        <position position="140"/>
    </location>
</feature>
<dbReference type="Proteomes" id="UP000248482">
    <property type="component" value="Unplaced"/>
</dbReference>
<dbReference type="OrthoDB" id="5976774at2759"/>
<reference evidence="4" key="1">
    <citation type="submission" date="2025-08" db="UniProtKB">
        <authorList>
            <consortium name="RefSeq"/>
        </authorList>
    </citation>
    <scope>IDENTIFICATION</scope>
    <source>
        <tissue evidence="4">Blood</tissue>
    </source>
</reference>
<keyword evidence="3" id="KW-1185">Reference proteome</keyword>
<keyword evidence="2" id="KW-0812">Transmembrane</keyword>
<evidence type="ECO:0000313" key="3">
    <source>
        <dbReference type="Proteomes" id="UP000248482"/>
    </source>
</evidence>
<comment type="similarity">
    <text evidence="1">Belongs to the C19orf12 family.</text>
</comment>
<dbReference type="PANTHER" id="PTHR31493">
    <property type="entry name" value="NAZO FAMILY MEMBER"/>
    <property type="match status" value="1"/>
</dbReference>
<organism evidence="3 4">
    <name type="scientific">Enhydra lutris kenyoni</name>
    <name type="common">northern sea otter</name>
    <dbReference type="NCBI Taxonomy" id="391180"/>
    <lineage>
        <taxon>Eukaryota</taxon>
        <taxon>Metazoa</taxon>
        <taxon>Chordata</taxon>
        <taxon>Craniata</taxon>
        <taxon>Vertebrata</taxon>
        <taxon>Euteleostomi</taxon>
        <taxon>Mammalia</taxon>
        <taxon>Eutheria</taxon>
        <taxon>Laurasiatheria</taxon>
        <taxon>Carnivora</taxon>
        <taxon>Caniformia</taxon>
        <taxon>Musteloidea</taxon>
        <taxon>Mustelidae</taxon>
        <taxon>Lutrinae</taxon>
        <taxon>Enhydra</taxon>
    </lineage>
</organism>
<evidence type="ECO:0000256" key="2">
    <source>
        <dbReference type="SAM" id="Phobius"/>
    </source>
</evidence>
<dbReference type="Pfam" id="PF20721">
    <property type="entry name" value="C19orf12"/>
    <property type="match status" value="1"/>
</dbReference>
<dbReference type="RefSeq" id="XP_022347337.1">
    <property type="nucleotide sequence ID" value="XM_022491629.1"/>
</dbReference>
<name>A0A2Y9IF95_ENHLU</name>
<keyword evidence="2" id="KW-0472">Membrane</keyword>
<evidence type="ECO:0000256" key="1">
    <source>
        <dbReference type="ARBA" id="ARBA00029457"/>
    </source>
</evidence>
<dbReference type="PANTHER" id="PTHR31493:SF1">
    <property type="entry name" value="PROTEIN C19ORF12"/>
    <property type="match status" value="1"/>
</dbReference>
<dbReference type="AlphaFoldDB" id="A0A2Y9IF95"/>
<accession>A0A2Y9IF95</accession>
<keyword evidence="2" id="KW-1133">Transmembrane helix</keyword>
<proteinExistence type="inferred from homology"/>
<sequence length="140" mass="15517">MLPLRLTKMPFRVKDIMRLLCIIAKEKNMMAAVKYSGLGALFTGTVTFVGGLVGGPPGLAVGGLVGSLLSAWMIRGHLKPVHQIIMELPSDKKQKLYNEASSILNHLDWMETVQLTTLVMGSEDLKQKLLVMLEKFLTHR</sequence>
<dbReference type="KEGG" id="elk:111139381"/>
<evidence type="ECO:0000313" key="4">
    <source>
        <dbReference type="RefSeq" id="XP_022347337.1"/>
    </source>
</evidence>
<dbReference type="InterPro" id="IPR033369">
    <property type="entry name" value="C19orf12"/>
</dbReference>
<gene>
    <name evidence="4" type="primary">LOC111139381</name>
</gene>